<organism evidence="3 4">
    <name type="scientific">Aureliella helgolandensis</name>
    <dbReference type="NCBI Taxonomy" id="2527968"/>
    <lineage>
        <taxon>Bacteria</taxon>
        <taxon>Pseudomonadati</taxon>
        <taxon>Planctomycetota</taxon>
        <taxon>Planctomycetia</taxon>
        <taxon>Pirellulales</taxon>
        <taxon>Pirellulaceae</taxon>
        <taxon>Aureliella</taxon>
    </lineage>
</organism>
<evidence type="ECO:0000259" key="2">
    <source>
        <dbReference type="SMART" id="SM00834"/>
    </source>
</evidence>
<accession>A0A518GEN6</accession>
<gene>
    <name evidence="3" type="ORF">Q31a_54460</name>
</gene>
<protein>
    <submittedName>
        <fullName evidence="3">Zinc ribbon domain protein</fullName>
    </submittedName>
</protein>
<feature type="compositionally biased region" description="Basic and acidic residues" evidence="1">
    <location>
        <begin position="65"/>
        <end position="74"/>
    </location>
</feature>
<dbReference type="InterPro" id="IPR013429">
    <property type="entry name" value="Regulatory_FmdB_Zinc_ribbon"/>
</dbReference>
<keyword evidence="4" id="KW-1185">Reference proteome</keyword>
<dbReference type="NCBIfam" id="TIGR02605">
    <property type="entry name" value="CxxC_CxxC_SSSS"/>
    <property type="match status" value="1"/>
</dbReference>
<feature type="compositionally biased region" description="Low complexity" evidence="1">
    <location>
        <begin position="75"/>
        <end position="84"/>
    </location>
</feature>
<feature type="domain" description="Putative regulatory protein FmdB zinc ribbon" evidence="2">
    <location>
        <begin position="1"/>
        <end position="42"/>
    </location>
</feature>
<proteinExistence type="predicted"/>
<dbReference type="AlphaFoldDB" id="A0A518GEN6"/>
<dbReference type="PANTHER" id="PTHR34404">
    <property type="entry name" value="REGULATORY PROTEIN, FMDB FAMILY"/>
    <property type="match status" value="1"/>
</dbReference>
<dbReference type="KEGG" id="ahel:Q31a_54460"/>
<feature type="region of interest" description="Disordered" evidence="1">
    <location>
        <begin position="65"/>
        <end position="100"/>
    </location>
</feature>
<name>A0A518GEN6_9BACT</name>
<reference evidence="3 4" key="1">
    <citation type="submission" date="2019-02" db="EMBL/GenBank/DDBJ databases">
        <title>Deep-cultivation of Planctomycetes and their phenomic and genomic characterization uncovers novel biology.</title>
        <authorList>
            <person name="Wiegand S."/>
            <person name="Jogler M."/>
            <person name="Boedeker C."/>
            <person name="Pinto D."/>
            <person name="Vollmers J."/>
            <person name="Rivas-Marin E."/>
            <person name="Kohn T."/>
            <person name="Peeters S.H."/>
            <person name="Heuer A."/>
            <person name="Rast P."/>
            <person name="Oberbeckmann S."/>
            <person name="Bunk B."/>
            <person name="Jeske O."/>
            <person name="Meyerdierks A."/>
            <person name="Storesund J.E."/>
            <person name="Kallscheuer N."/>
            <person name="Luecker S."/>
            <person name="Lage O.M."/>
            <person name="Pohl T."/>
            <person name="Merkel B.J."/>
            <person name="Hornburger P."/>
            <person name="Mueller R.-W."/>
            <person name="Bruemmer F."/>
            <person name="Labrenz M."/>
            <person name="Spormann A.M."/>
            <person name="Op den Camp H."/>
            <person name="Overmann J."/>
            <person name="Amann R."/>
            <person name="Jetten M.S.M."/>
            <person name="Mascher T."/>
            <person name="Medema M.H."/>
            <person name="Devos D.P."/>
            <person name="Kaster A.-K."/>
            <person name="Ovreas L."/>
            <person name="Rohde M."/>
            <person name="Galperin M.Y."/>
            <person name="Jogler C."/>
        </authorList>
    </citation>
    <scope>NUCLEOTIDE SEQUENCE [LARGE SCALE GENOMIC DNA]</scope>
    <source>
        <strain evidence="3 4">Q31a</strain>
    </source>
</reference>
<dbReference type="SMART" id="SM00834">
    <property type="entry name" value="CxxC_CXXC_SSSS"/>
    <property type="match status" value="1"/>
</dbReference>
<evidence type="ECO:0000256" key="1">
    <source>
        <dbReference type="SAM" id="MobiDB-lite"/>
    </source>
</evidence>
<dbReference type="EMBL" id="CP036298">
    <property type="protein sequence ID" value="QDV27065.1"/>
    <property type="molecule type" value="Genomic_DNA"/>
</dbReference>
<evidence type="ECO:0000313" key="3">
    <source>
        <dbReference type="EMBL" id="QDV27065.1"/>
    </source>
</evidence>
<dbReference type="PANTHER" id="PTHR34404:SF2">
    <property type="entry name" value="CONSERVED SERINE RICH PROTEIN"/>
    <property type="match status" value="1"/>
</dbReference>
<dbReference type="Pfam" id="PF09723">
    <property type="entry name" value="Zn_ribbon_8"/>
    <property type="match status" value="1"/>
</dbReference>
<feature type="compositionally biased region" description="Basic and acidic residues" evidence="1">
    <location>
        <begin position="85"/>
        <end position="100"/>
    </location>
</feature>
<evidence type="ECO:0000313" key="4">
    <source>
        <dbReference type="Proteomes" id="UP000318017"/>
    </source>
</evidence>
<sequence>MPTYDYQCDACDHLFELYQGINDPKKRKCPKCGKLKLRRLLGTGAAVVFKGSGFYQTDYRSESYNKAKAADKPASDSSSKSDGGSSKKSESKSDSKSKKE</sequence>
<dbReference type="Proteomes" id="UP000318017">
    <property type="component" value="Chromosome"/>
</dbReference>
<dbReference type="RefSeq" id="WP_145083879.1">
    <property type="nucleotide sequence ID" value="NZ_CP036298.1"/>
</dbReference>